<dbReference type="STRING" id="1423795.FD12_GL000725"/>
<organism evidence="2 3">
    <name type="scientific">Lentilactobacillus rapi</name>
    <dbReference type="NCBI Taxonomy" id="481723"/>
    <lineage>
        <taxon>Bacteria</taxon>
        <taxon>Bacillati</taxon>
        <taxon>Bacillota</taxon>
        <taxon>Bacilli</taxon>
        <taxon>Lactobacillales</taxon>
        <taxon>Lactobacillaceae</taxon>
        <taxon>Lentilactobacillus</taxon>
    </lineage>
</organism>
<evidence type="ECO:0000259" key="1">
    <source>
        <dbReference type="Pfam" id="PF15919"/>
    </source>
</evidence>
<evidence type="ECO:0000313" key="2">
    <source>
        <dbReference type="EMBL" id="GEP73714.1"/>
    </source>
</evidence>
<dbReference type="SUPFAM" id="SSF143100">
    <property type="entry name" value="TTHA1013/TTHA0281-like"/>
    <property type="match status" value="1"/>
</dbReference>
<dbReference type="Pfam" id="PF15919">
    <property type="entry name" value="HicB_lk_antitox"/>
    <property type="match status" value="1"/>
</dbReference>
<accession>A0A512PRA3</accession>
<dbReference type="AlphaFoldDB" id="A0A512PRA3"/>
<feature type="domain" description="HicB-like antitoxin of toxin-antitoxin system" evidence="1">
    <location>
        <begin position="8"/>
        <end position="109"/>
    </location>
</feature>
<dbReference type="EMBL" id="BKAM01000132">
    <property type="protein sequence ID" value="GEP73714.1"/>
    <property type="molecule type" value="Genomic_DNA"/>
</dbReference>
<dbReference type="InterPro" id="IPR035069">
    <property type="entry name" value="TTHA1013/TTHA0281-like"/>
</dbReference>
<dbReference type="RefSeq" id="WP_054749119.1">
    <property type="nucleotide sequence ID" value="NZ_BKAM01000132.1"/>
</dbReference>
<dbReference type="OrthoDB" id="5419659at2"/>
<sequence length="127" mass="14219">MKSDIVIYPVVLVEDGSHYFVEAPDFPNGFTQGDNMIDAIKMAMDLIGNLLQDKTNYPKPSEIGTISLKANEQVVYVSVDLTEFRMQHPEVTKIAVEIPAYLDQLAREHELNLSQVTTSVLKTKFGC</sequence>
<name>A0A512PRA3_9LACO</name>
<dbReference type="InterPro" id="IPR031807">
    <property type="entry name" value="HicB-like"/>
</dbReference>
<proteinExistence type="predicted"/>
<evidence type="ECO:0000313" key="3">
    <source>
        <dbReference type="Proteomes" id="UP000321569"/>
    </source>
</evidence>
<comment type="caution">
    <text evidence="2">The sequence shown here is derived from an EMBL/GenBank/DDBJ whole genome shotgun (WGS) entry which is preliminary data.</text>
</comment>
<gene>
    <name evidence="2" type="ORF">LRA02_25820</name>
</gene>
<dbReference type="Proteomes" id="UP000321569">
    <property type="component" value="Unassembled WGS sequence"/>
</dbReference>
<dbReference type="Gene3D" id="3.30.160.250">
    <property type="match status" value="1"/>
</dbReference>
<reference evidence="2 3" key="1">
    <citation type="submission" date="2019-07" db="EMBL/GenBank/DDBJ databases">
        <title>Whole genome shotgun sequence of Lactobacillus rapi NBRC 109618.</title>
        <authorList>
            <person name="Hosoyama A."/>
            <person name="Uohara A."/>
            <person name="Ohji S."/>
            <person name="Ichikawa N."/>
        </authorList>
    </citation>
    <scope>NUCLEOTIDE SEQUENCE [LARGE SCALE GENOMIC DNA]</scope>
    <source>
        <strain evidence="2 3">NBRC 109618</strain>
    </source>
</reference>
<protein>
    <recommendedName>
        <fullName evidence="1">HicB-like antitoxin of toxin-antitoxin system domain-containing protein</fullName>
    </recommendedName>
</protein>